<name>A0A1A6G1L1_NEOLE</name>
<accession>A0A1A6G1L1</accession>
<dbReference type="EMBL" id="LZPO01107976">
    <property type="protein sequence ID" value="OBS59695.1"/>
    <property type="molecule type" value="Genomic_DNA"/>
</dbReference>
<evidence type="ECO:0000313" key="2">
    <source>
        <dbReference type="Proteomes" id="UP000092124"/>
    </source>
</evidence>
<comment type="caution">
    <text evidence="1">The sequence shown here is derived from an EMBL/GenBank/DDBJ whole genome shotgun (WGS) entry which is preliminary data.</text>
</comment>
<dbReference type="PANTHER" id="PTHR41403:SF3">
    <property type="entry name" value="ZNRD1 ANTISENSE RNA 1-RELATED"/>
    <property type="match status" value="1"/>
</dbReference>
<protein>
    <submittedName>
        <fullName evidence="1">Uncharacterized protein</fullName>
    </submittedName>
</protein>
<sequence length="364" mass="43606">MLYVLIEAQRAWLDKVQKDNELTKRETRITSGDKRGFETDQSGLGVLRPPLTKEPVPPLFQSQIQDSEWFRLRPQERYAFCSYKKNDLHYFALWKMQWFLNGEMALGQIFEFFDWDDRLAWAKASKDPRIAEGRQSPLEKRLLSLGGVHTTAARHLVTQKCQEESRTLCREQAHSLDYWLAKAESYYNKRIVEMMKREDTGGETKMKVETPPSTEGQKLRYWVPEREKKQIERHILRTGQTREFKNKTWRQTRLLSEITLPKIVPEKHSIPKAQRRRQVYERELLQIKDHQERMIRGRELLEQRLKERILRKSQSEIPLPERRGRVKKEIKEFERVVAYPLFQPSSTNRIKVDILREKSRDEEK</sequence>
<dbReference type="Proteomes" id="UP000092124">
    <property type="component" value="Unassembled WGS sequence"/>
</dbReference>
<dbReference type="Pfam" id="PF17658">
    <property type="entry name" value="DUF5520"/>
    <property type="match status" value="1"/>
</dbReference>
<dbReference type="PANTHER" id="PTHR41403">
    <property type="entry name" value="RCG43477-RELATED"/>
    <property type="match status" value="1"/>
</dbReference>
<feature type="non-terminal residue" evidence="1">
    <location>
        <position position="364"/>
    </location>
</feature>
<gene>
    <name evidence="1" type="ORF">A6R68_09172</name>
</gene>
<keyword evidence="2" id="KW-1185">Reference proteome</keyword>
<proteinExistence type="predicted"/>
<dbReference type="InterPro" id="IPR040005">
    <property type="entry name" value="Polr1has"/>
</dbReference>
<dbReference type="AlphaFoldDB" id="A0A1A6G1L1"/>
<dbReference type="InterPro" id="IPR040721">
    <property type="entry name" value="DUF5520"/>
</dbReference>
<organism evidence="1 2">
    <name type="scientific">Neotoma lepida</name>
    <name type="common">Desert woodrat</name>
    <dbReference type="NCBI Taxonomy" id="56216"/>
    <lineage>
        <taxon>Eukaryota</taxon>
        <taxon>Metazoa</taxon>
        <taxon>Chordata</taxon>
        <taxon>Craniata</taxon>
        <taxon>Vertebrata</taxon>
        <taxon>Euteleostomi</taxon>
        <taxon>Mammalia</taxon>
        <taxon>Eutheria</taxon>
        <taxon>Euarchontoglires</taxon>
        <taxon>Glires</taxon>
        <taxon>Rodentia</taxon>
        <taxon>Myomorpha</taxon>
        <taxon>Muroidea</taxon>
        <taxon>Cricetidae</taxon>
        <taxon>Neotominae</taxon>
        <taxon>Neotoma</taxon>
    </lineage>
</organism>
<reference evidence="1 2" key="1">
    <citation type="submission" date="2016-06" db="EMBL/GenBank/DDBJ databases">
        <title>The Draft Genome Sequence and Annotation of the Desert Woodrat Neotoma lepida.</title>
        <authorList>
            <person name="Campbell M."/>
            <person name="Oakeson K.F."/>
            <person name="Yandell M."/>
            <person name="Halpert J.R."/>
            <person name="Dearing D."/>
        </authorList>
    </citation>
    <scope>NUCLEOTIDE SEQUENCE [LARGE SCALE GENOMIC DNA]</scope>
    <source>
        <strain evidence="1">417</strain>
        <tissue evidence="1">Liver</tissue>
    </source>
</reference>
<evidence type="ECO:0000313" key="1">
    <source>
        <dbReference type="EMBL" id="OBS59695.1"/>
    </source>
</evidence>
<dbReference type="OrthoDB" id="9526876at2759"/>